<evidence type="ECO:0000313" key="3">
    <source>
        <dbReference type="EMBL" id="KHN95004.1"/>
    </source>
</evidence>
<dbReference type="GeneID" id="63741686"/>
<feature type="compositionally biased region" description="Low complexity" evidence="2">
    <location>
        <begin position="644"/>
        <end position="655"/>
    </location>
</feature>
<accession>A0A0B2WMS8</accession>
<protein>
    <recommendedName>
        <fullName evidence="5">Ankyrin 2,3/unc44</fullName>
    </recommendedName>
</protein>
<feature type="coiled-coil region" evidence="1">
    <location>
        <begin position="361"/>
        <end position="420"/>
    </location>
</feature>
<comment type="caution">
    <text evidence="3">The sequence shown here is derived from an EMBL/GenBank/DDBJ whole genome shotgun (WGS) entry which is preliminary data.</text>
</comment>
<dbReference type="HOGENOM" id="CLU_022835_0_0_1"/>
<feature type="compositionally biased region" description="Polar residues" evidence="2">
    <location>
        <begin position="623"/>
        <end position="633"/>
    </location>
</feature>
<feature type="compositionally biased region" description="Basic and acidic residues" evidence="2">
    <location>
        <begin position="91"/>
        <end position="106"/>
    </location>
</feature>
<keyword evidence="1" id="KW-0175">Coiled coil</keyword>
<gene>
    <name evidence="3" type="ORF">MAM_07231</name>
</gene>
<reference evidence="3 4" key="1">
    <citation type="journal article" date="2014" name="Proc. Natl. Acad. Sci. U.S.A.">
        <title>Trajectory and genomic determinants of fungal-pathogen speciation and host adaptation.</title>
        <authorList>
            <person name="Hu X."/>
            <person name="Xiao G."/>
            <person name="Zheng P."/>
            <person name="Shang Y."/>
            <person name="Su Y."/>
            <person name="Zhang X."/>
            <person name="Liu X."/>
            <person name="Zhan S."/>
            <person name="St Leger R.J."/>
            <person name="Wang C."/>
        </authorList>
    </citation>
    <scope>NUCLEOTIDE SEQUENCE [LARGE SCALE GENOMIC DNA]</scope>
    <source>
        <strain evidence="3 4">ARSEF 1941</strain>
    </source>
</reference>
<dbReference type="AlphaFoldDB" id="A0A0B2WMS8"/>
<dbReference type="OrthoDB" id="5419928at2759"/>
<evidence type="ECO:0008006" key="5">
    <source>
        <dbReference type="Google" id="ProtNLM"/>
    </source>
</evidence>
<name>A0A0B2WMS8_METAS</name>
<sequence length="708" mass="82049">MSCSRSMTVDDVSALSDSQLGEFMKKHRRPDGSFEIPIDDWDRLSKEERDRLAQRLQFIQRALTDDPTAHSRPLDLDKLDTLLCDVASREDSLSLDQPRTRERETQSPEDPLEVYKEREMEAYDNLVNDGGRPLYRIDLLESVSKDPDAYHEMLEPFWRQPRSSKPSEMDHFNDQDVIQRQWHRWQNFRKWQLNNRGTSNKGKEDGFLAFADKIKRNFIEVGWAEEAAKIEADPTILKKPGKQWYYIQRHHNWQQQYQRELGCKDFCDYEEAVKARLTRHGFTRPFHLAEGPREQDRLTEWIEYLGFEYWWLDRYAASMKRLKSKHDKAWEELKRKGVVKDDETPEFVRTHASGTRCQIEEDHAREAVQNAESEAKQVYQKTQKDPNRLSIPKEKRIQMLAKARKKLSAAREALDFTKRRSHLLIGFVHATFDYVNAKQDVVNQTNLLEWAVEEAHKIEAEEKSTTLESSSQNKRKALAEDVCLAQPDPKRQKSNARQHSPQPSSNEIGMRDRRALHRRNRPSTDTNQQLDRDHCHIIHDTYPSQTKLAGWPVKQVSFTEAEPESATSEGRPRKGRKVAFQDSSLVQSSPKRPKSNVHGHGGQSSDNGAGAADRRALRARNRPTTGISQQLDQHQNKIKKDTNSSSKSPVPDVPSQEFIPRLRRSSRLAALSSGPGVRSKKHQNHVLGNLGSVYLPVEEVLGKRIRRR</sequence>
<feature type="region of interest" description="Disordered" evidence="2">
    <location>
        <begin position="486"/>
        <end position="534"/>
    </location>
</feature>
<dbReference type="Proteomes" id="UP000030816">
    <property type="component" value="Unassembled WGS sequence"/>
</dbReference>
<dbReference type="STRING" id="1081103.A0A0B2WMS8"/>
<dbReference type="RefSeq" id="XP_040676070.1">
    <property type="nucleotide sequence ID" value="XM_040826029.1"/>
</dbReference>
<feature type="compositionally biased region" description="Polar residues" evidence="2">
    <location>
        <begin position="495"/>
        <end position="507"/>
    </location>
</feature>
<proteinExistence type="predicted"/>
<keyword evidence="4" id="KW-1185">Reference proteome</keyword>
<evidence type="ECO:0000313" key="4">
    <source>
        <dbReference type="Proteomes" id="UP000030816"/>
    </source>
</evidence>
<evidence type="ECO:0000256" key="2">
    <source>
        <dbReference type="SAM" id="MobiDB-lite"/>
    </source>
</evidence>
<organism evidence="3 4">
    <name type="scientific">Metarhizium album (strain ARSEF 1941)</name>
    <dbReference type="NCBI Taxonomy" id="1081103"/>
    <lineage>
        <taxon>Eukaryota</taxon>
        <taxon>Fungi</taxon>
        <taxon>Dikarya</taxon>
        <taxon>Ascomycota</taxon>
        <taxon>Pezizomycotina</taxon>
        <taxon>Sordariomycetes</taxon>
        <taxon>Hypocreomycetidae</taxon>
        <taxon>Hypocreales</taxon>
        <taxon>Clavicipitaceae</taxon>
        <taxon>Metarhizium</taxon>
    </lineage>
</organism>
<feature type="region of interest" description="Disordered" evidence="2">
    <location>
        <begin position="91"/>
        <end position="112"/>
    </location>
</feature>
<feature type="region of interest" description="Disordered" evidence="2">
    <location>
        <begin position="559"/>
        <end position="682"/>
    </location>
</feature>
<feature type="compositionally biased region" description="Polar residues" evidence="2">
    <location>
        <begin position="581"/>
        <end position="590"/>
    </location>
</feature>
<evidence type="ECO:0000256" key="1">
    <source>
        <dbReference type="SAM" id="Coils"/>
    </source>
</evidence>
<dbReference type="EMBL" id="AZHE01000028">
    <property type="protein sequence ID" value="KHN95004.1"/>
    <property type="molecule type" value="Genomic_DNA"/>
</dbReference>